<feature type="transmembrane region" description="Helical" evidence="1">
    <location>
        <begin position="15"/>
        <end position="34"/>
    </location>
</feature>
<evidence type="ECO:0000256" key="1">
    <source>
        <dbReference type="SAM" id="Phobius"/>
    </source>
</evidence>
<feature type="transmembrane region" description="Helical" evidence="1">
    <location>
        <begin position="70"/>
        <end position="89"/>
    </location>
</feature>
<proteinExistence type="predicted"/>
<comment type="caution">
    <text evidence="2">The sequence shown here is derived from an EMBL/GenBank/DDBJ whole genome shotgun (WGS) entry which is preliminary data.</text>
</comment>
<keyword evidence="1" id="KW-0472">Membrane</keyword>
<feature type="transmembrane region" description="Helical" evidence="1">
    <location>
        <begin position="95"/>
        <end position="115"/>
    </location>
</feature>
<evidence type="ECO:0000313" key="2">
    <source>
        <dbReference type="EMBL" id="MDV0446297.1"/>
    </source>
</evidence>
<dbReference type="RefSeq" id="WP_338098681.1">
    <property type="nucleotide sequence ID" value="NZ_JAWDKD010000003.1"/>
</dbReference>
<keyword evidence="1" id="KW-0812">Transmembrane</keyword>
<gene>
    <name evidence="2" type="ORF">MsAg5_01270</name>
</gene>
<feature type="transmembrane region" description="Helical" evidence="1">
    <location>
        <begin position="127"/>
        <end position="146"/>
    </location>
</feature>
<keyword evidence="1" id="KW-1133">Transmembrane helix</keyword>
<dbReference type="EMBL" id="JAWDKD010000003">
    <property type="protein sequence ID" value="MDV0446297.1"/>
    <property type="molecule type" value="Genomic_DNA"/>
</dbReference>
<organism evidence="2 3">
    <name type="scientific">Methanolapillus africanus</name>
    <dbReference type="NCBI Taxonomy" id="3028297"/>
    <lineage>
        <taxon>Archaea</taxon>
        <taxon>Methanobacteriati</taxon>
        <taxon>Methanobacteriota</taxon>
        <taxon>Stenosarchaea group</taxon>
        <taxon>Methanomicrobia</taxon>
        <taxon>Methanosarcinales</taxon>
        <taxon>Methanosarcinaceae</taxon>
        <taxon>Methanolapillus</taxon>
    </lineage>
</organism>
<dbReference type="Proteomes" id="UP001271789">
    <property type="component" value="Unassembled WGS sequence"/>
</dbReference>
<evidence type="ECO:0000313" key="3">
    <source>
        <dbReference type="Proteomes" id="UP001271789"/>
    </source>
</evidence>
<reference evidence="2" key="1">
    <citation type="submission" date="2023-06" db="EMBL/GenBank/DDBJ databases">
        <title>Genome sequence of Methanosarcinaceae archaeon Ag5.</title>
        <authorList>
            <person name="Protasov E."/>
            <person name="Platt K."/>
            <person name="Poehlein A."/>
            <person name="Daniel R."/>
            <person name="Brune A."/>
        </authorList>
    </citation>
    <scope>NUCLEOTIDE SEQUENCE</scope>
    <source>
        <strain evidence="2">Ag5</strain>
    </source>
</reference>
<name>A0AAE4MIM1_9EURY</name>
<keyword evidence="3" id="KW-1185">Reference proteome</keyword>
<accession>A0AAE4MIM1</accession>
<feature type="transmembrane region" description="Helical" evidence="1">
    <location>
        <begin position="40"/>
        <end position="63"/>
    </location>
</feature>
<protein>
    <submittedName>
        <fullName evidence="2">Uncharacterized protein</fullName>
    </submittedName>
</protein>
<sequence>MSGLSNQNSNQNEKLNNILFVLILGLSIITGVLFTLESTFYSGIVYFLLILTIIPTGIIYGFISKNPKKSFALGFLTVLLCLGIATWRPDIITQIIILTASLCLGILNGLAGYFMAKNDSDSKKNTFYKSLSLMFFLANLLTFILINLD</sequence>
<dbReference type="AlphaFoldDB" id="A0AAE4MIM1"/>